<keyword evidence="4" id="KW-1278">Translocase</keyword>
<sequence>MSAAAEVPATLDGAEPVIVARGVRLTRDGREILTGIDLDILPGEVLALVGPNGAGKSTLLSVLSGDQDPSAGSVELLGRPVGAYRPLELARRRAVLSQANTVSFPFRVIEIVQMGRSPWLRTAELADDQAAVLEAIRATDIEHLLGRRFTSLSGGEQARASLARVLAQRTPIVFLDEPTAALDLRHQEDVMRVARGLAAEGRAVVVVVHDLSLAGAYADRIALLDHGRLDAVGTPHEVMTADRVGRVYGLAVQIHRVGDSERPIVLPLRD</sequence>
<dbReference type="Pfam" id="PF00005">
    <property type="entry name" value="ABC_tran"/>
    <property type="match status" value="1"/>
</dbReference>
<comment type="caution">
    <text evidence="6">The sequence shown here is derived from an EMBL/GenBank/DDBJ whole genome shotgun (WGS) entry which is preliminary data.</text>
</comment>
<evidence type="ECO:0000313" key="6">
    <source>
        <dbReference type="EMBL" id="MBB5617882.1"/>
    </source>
</evidence>
<evidence type="ECO:0000256" key="2">
    <source>
        <dbReference type="ARBA" id="ARBA00022741"/>
    </source>
</evidence>
<dbReference type="SUPFAM" id="SSF52540">
    <property type="entry name" value="P-loop containing nucleoside triphosphate hydrolases"/>
    <property type="match status" value="1"/>
</dbReference>
<feature type="domain" description="ABC transporter" evidence="5">
    <location>
        <begin position="18"/>
        <end position="251"/>
    </location>
</feature>
<dbReference type="InterPro" id="IPR003593">
    <property type="entry name" value="AAA+_ATPase"/>
</dbReference>
<dbReference type="InterPro" id="IPR017871">
    <property type="entry name" value="ABC_transporter-like_CS"/>
</dbReference>
<evidence type="ECO:0000256" key="4">
    <source>
        <dbReference type="ARBA" id="ARBA00022967"/>
    </source>
</evidence>
<name>A0A840XHA1_9MICO</name>
<keyword evidence="1" id="KW-0813">Transport</keyword>
<dbReference type="AlphaFoldDB" id="A0A840XHA1"/>
<gene>
    <name evidence="6" type="ORF">BJ959_001378</name>
</gene>
<keyword evidence="7" id="KW-1185">Reference proteome</keyword>
<dbReference type="InterPro" id="IPR003439">
    <property type="entry name" value="ABC_transporter-like_ATP-bd"/>
</dbReference>
<dbReference type="NCBIfam" id="NF010068">
    <property type="entry name" value="PRK13548.1"/>
    <property type="match status" value="1"/>
</dbReference>
<dbReference type="EMBL" id="JACHBS010000001">
    <property type="protein sequence ID" value="MBB5617882.1"/>
    <property type="molecule type" value="Genomic_DNA"/>
</dbReference>
<dbReference type="GO" id="GO:0016887">
    <property type="term" value="F:ATP hydrolysis activity"/>
    <property type="evidence" value="ECO:0007669"/>
    <property type="project" value="InterPro"/>
</dbReference>
<dbReference type="CDD" id="cd03214">
    <property type="entry name" value="ABC_Iron-Siderophores_B12_Hemin"/>
    <property type="match status" value="1"/>
</dbReference>
<dbReference type="RefSeq" id="WP_183321918.1">
    <property type="nucleotide sequence ID" value="NZ_BAAANZ010000005.1"/>
</dbReference>
<dbReference type="Gene3D" id="3.40.50.300">
    <property type="entry name" value="P-loop containing nucleotide triphosphate hydrolases"/>
    <property type="match status" value="1"/>
</dbReference>
<dbReference type="GO" id="GO:0005524">
    <property type="term" value="F:ATP binding"/>
    <property type="evidence" value="ECO:0007669"/>
    <property type="project" value="UniProtKB-KW"/>
</dbReference>
<evidence type="ECO:0000259" key="5">
    <source>
        <dbReference type="PROSITE" id="PS50893"/>
    </source>
</evidence>
<proteinExistence type="predicted"/>
<dbReference type="PROSITE" id="PS00211">
    <property type="entry name" value="ABC_TRANSPORTER_1"/>
    <property type="match status" value="1"/>
</dbReference>
<evidence type="ECO:0000256" key="3">
    <source>
        <dbReference type="ARBA" id="ARBA00022840"/>
    </source>
</evidence>
<dbReference type="PANTHER" id="PTHR42794:SF1">
    <property type="entry name" value="HEMIN IMPORT ATP-BINDING PROTEIN HMUV"/>
    <property type="match status" value="1"/>
</dbReference>
<dbReference type="FunFam" id="3.40.50.300:FF:000134">
    <property type="entry name" value="Iron-enterobactin ABC transporter ATP-binding protein"/>
    <property type="match status" value="1"/>
</dbReference>
<reference evidence="6 7" key="1">
    <citation type="submission" date="2020-08" db="EMBL/GenBank/DDBJ databases">
        <title>Sequencing the genomes of 1000 actinobacteria strains.</title>
        <authorList>
            <person name="Klenk H.-P."/>
        </authorList>
    </citation>
    <scope>NUCLEOTIDE SEQUENCE [LARGE SCALE GENOMIC DNA]</scope>
    <source>
        <strain evidence="6 7">DSM 23889</strain>
    </source>
</reference>
<accession>A0A840XHA1</accession>
<protein>
    <submittedName>
        <fullName evidence="6">Iron complex transport system ATP-binding protein</fullName>
    </submittedName>
</protein>
<dbReference type="PANTHER" id="PTHR42794">
    <property type="entry name" value="HEMIN IMPORT ATP-BINDING PROTEIN HMUV"/>
    <property type="match status" value="1"/>
</dbReference>
<dbReference type="InterPro" id="IPR027417">
    <property type="entry name" value="P-loop_NTPase"/>
</dbReference>
<evidence type="ECO:0000313" key="7">
    <source>
        <dbReference type="Proteomes" id="UP000552883"/>
    </source>
</evidence>
<keyword evidence="3 6" id="KW-0067">ATP-binding</keyword>
<dbReference type="Proteomes" id="UP000552883">
    <property type="component" value="Unassembled WGS sequence"/>
</dbReference>
<dbReference type="PROSITE" id="PS50893">
    <property type="entry name" value="ABC_TRANSPORTER_2"/>
    <property type="match status" value="1"/>
</dbReference>
<keyword evidence="2" id="KW-0547">Nucleotide-binding</keyword>
<dbReference type="SMART" id="SM00382">
    <property type="entry name" value="AAA"/>
    <property type="match status" value="1"/>
</dbReference>
<evidence type="ECO:0000256" key="1">
    <source>
        <dbReference type="ARBA" id="ARBA00022448"/>
    </source>
</evidence>
<organism evidence="6 7">
    <name type="scientific">Microcella frigidaquae</name>
    <dbReference type="NCBI Taxonomy" id="424758"/>
    <lineage>
        <taxon>Bacteria</taxon>
        <taxon>Bacillati</taxon>
        <taxon>Actinomycetota</taxon>
        <taxon>Actinomycetes</taxon>
        <taxon>Micrococcales</taxon>
        <taxon>Microbacteriaceae</taxon>
        <taxon>Microcella</taxon>
    </lineage>
</organism>